<evidence type="ECO:0000313" key="3">
    <source>
        <dbReference type="EMBL" id="MDC8786010.1"/>
    </source>
</evidence>
<proteinExistence type="predicted"/>
<reference evidence="3 4" key="1">
    <citation type="submission" date="2022-10" db="EMBL/GenBank/DDBJ databases">
        <title>paucibacter sp. hw8 Genome sequencing.</title>
        <authorList>
            <person name="Park S."/>
        </authorList>
    </citation>
    <scope>NUCLEOTIDE SEQUENCE [LARGE SCALE GENOMIC DNA]</scope>
    <source>
        <strain evidence="4">hw8</strain>
    </source>
</reference>
<feature type="domain" description="Ferrous iron transporter FeoA-like" evidence="2">
    <location>
        <begin position="10"/>
        <end position="86"/>
    </location>
</feature>
<dbReference type="Gene3D" id="2.30.30.90">
    <property type="match status" value="1"/>
</dbReference>
<protein>
    <submittedName>
        <fullName evidence="3">FeoA family protein</fullName>
    </submittedName>
</protein>
<organism evidence="3 4">
    <name type="scientific">Roseateles koreensis</name>
    <dbReference type="NCBI Taxonomy" id="2987526"/>
    <lineage>
        <taxon>Bacteria</taxon>
        <taxon>Pseudomonadati</taxon>
        <taxon>Pseudomonadota</taxon>
        <taxon>Betaproteobacteria</taxon>
        <taxon>Burkholderiales</taxon>
        <taxon>Sphaerotilaceae</taxon>
        <taxon>Roseateles</taxon>
    </lineage>
</organism>
<dbReference type="Pfam" id="PF04023">
    <property type="entry name" value="FeoA"/>
    <property type="match status" value="1"/>
</dbReference>
<sequence length="92" mass="9948">MRDMTQAPPASLALASIGEPLLVQEVLAPAHAPEWFEWLEEIGFLPGEAVRVMARGLPGADPLVIRIGQSTFALRRAEAECVKVSRARAQNA</sequence>
<dbReference type="SMART" id="SM00899">
    <property type="entry name" value="FeoA"/>
    <property type="match status" value="1"/>
</dbReference>
<dbReference type="Proteomes" id="UP001219862">
    <property type="component" value="Unassembled WGS sequence"/>
</dbReference>
<dbReference type="InterPro" id="IPR038157">
    <property type="entry name" value="FeoA_core_dom"/>
</dbReference>
<name>A0ABT5KUA0_9BURK</name>
<dbReference type="InterPro" id="IPR008988">
    <property type="entry name" value="Transcriptional_repressor_C"/>
</dbReference>
<dbReference type="RefSeq" id="WP_273597125.1">
    <property type="nucleotide sequence ID" value="NZ_JAQQXS010000010.1"/>
</dbReference>
<dbReference type="InterPro" id="IPR007167">
    <property type="entry name" value="Fe-transptr_FeoA-like"/>
</dbReference>
<evidence type="ECO:0000256" key="1">
    <source>
        <dbReference type="ARBA" id="ARBA00023004"/>
    </source>
</evidence>
<keyword evidence="1" id="KW-0408">Iron</keyword>
<comment type="caution">
    <text evidence="3">The sequence shown here is derived from an EMBL/GenBank/DDBJ whole genome shotgun (WGS) entry which is preliminary data.</text>
</comment>
<keyword evidence="4" id="KW-1185">Reference proteome</keyword>
<accession>A0ABT5KUA0</accession>
<dbReference type="SUPFAM" id="SSF50037">
    <property type="entry name" value="C-terminal domain of transcriptional repressors"/>
    <property type="match status" value="1"/>
</dbReference>
<dbReference type="EMBL" id="JAQQXS010000010">
    <property type="protein sequence ID" value="MDC8786010.1"/>
    <property type="molecule type" value="Genomic_DNA"/>
</dbReference>
<gene>
    <name evidence="3" type="ORF">PRZ01_12500</name>
</gene>
<evidence type="ECO:0000259" key="2">
    <source>
        <dbReference type="SMART" id="SM00899"/>
    </source>
</evidence>
<evidence type="ECO:0000313" key="4">
    <source>
        <dbReference type="Proteomes" id="UP001219862"/>
    </source>
</evidence>